<reference evidence="3 4" key="1">
    <citation type="journal article" date="2016" name="Mol. Biol. Evol.">
        <title>Comparative Genomics of Early-Diverging Mushroom-Forming Fungi Provides Insights into the Origins of Lignocellulose Decay Capabilities.</title>
        <authorList>
            <person name="Nagy L.G."/>
            <person name="Riley R."/>
            <person name="Tritt A."/>
            <person name="Adam C."/>
            <person name="Daum C."/>
            <person name="Floudas D."/>
            <person name="Sun H."/>
            <person name="Yadav J.S."/>
            <person name="Pangilinan J."/>
            <person name="Larsson K.H."/>
            <person name="Matsuura K."/>
            <person name="Barry K."/>
            <person name="Labutti K."/>
            <person name="Kuo R."/>
            <person name="Ohm R.A."/>
            <person name="Bhattacharya S.S."/>
            <person name="Shirouzu T."/>
            <person name="Yoshinaga Y."/>
            <person name="Martin F.M."/>
            <person name="Grigoriev I.V."/>
            <person name="Hibbett D.S."/>
        </authorList>
    </citation>
    <scope>NUCLEOTIDE SEQUENCE [LARGE SCALE GENOMIC DNA]</scope>
    <source>
        <strain evidence="3 4">HHB9708</strain>
    </source>
</reference>
<feature type="compositionally biased region" description="Acidic residues" evidence="1">
    <location>
        <begin position="406"/>
        <end position="422"/>
    </location>
</feature>
<dbReference type="Proteomes" id="UP000076722">
    <property type="component" value="Unassembled WGS sequence"/>
</dbReference>
<organism evidence="3 4">
    <name type="scientific">Sistotremastrum niveocremeum HHB9708</name>
    <dbReference type="NCBI Taxonomy" id="1314777"/>
    <lineage>
        <taxon>Eukaryota</taxon>
        <taxon>Fungi</taxon>
        <taxon>Dikarya</taxon>
        <taxon>Basidiomycota</taxon>
        <taxon>Agaricomycotina</taxon>
        <taxon>Agaricomycetes</taxon>
        <taxon>Sistotremastrales</taxon>
        <taxon>Sistotremastraceae</taxon>
        <taxon>Sertulicium</taxon>
        <taxon>Sertulicium niveocremeum</taxon>
    </lineage>
</organism>
<feature type="transmembrane region" description="Helical" evidence="2">
    <location>
        <begin position="226"/>
        <end position="248"/>
    </location>
</feature>
<feature type="transmembrane region" description="Helical" evidence="2">
    <location>
        <begin position="181"/>
        <end position="205"/>
    </location>
</feature>
<feature type="region of interest" description="Disordered" evidence="1">
    <location>
        <begin position="480"/>
        <end position="542"/>
    </location>
</feature>
<evidence type="ECO:0000256" key="2">
    <source>
        <dbReference type="SAM" id="Phobius"/>
    </source>
</evidence>
<name>A0A164XW94_9AGAM</name>
<accession>A0A164XW94</accession>
<dbReference type="EMBL" id="KV419399">
    <property type="protein sequence ID" value="KZS96349.1"/>
    <property type="molecule type" value="Genomic_DNA"/>
</dbReference>
<protein>
    <submittedName>
        <fullName evidence="3">Uncharacterized protein</fullName>
    </submittedName>
</protein>
<evidence type="ECO:0000256" key="1">
    <source>
        <dbReference type="SAM" id="MobiDB-lite"/>
    </source>
</evidence>
<proteinExistence type="predicted"/>
<sequence>MESEPSTFQVPRARITSRLYNSLVAINFAYLAACSISLRAGVIALLAEAAGIAVRACDTALVLIFVIHIVESSAFSEMDLSPLREKVQQSIDILLLEASRRMYEKPASFFEHIALSSSLGGPKVFEILNRRFIPHILASPFDTWDSVIPAVLTALLSQWLSKLEHSSQNEIFSLTEMCMLLLAHAAGHSLALFRTAATIIMSFAVSHNRRALARATIREAQHVHGVINFQYLSGIMIPLAMIMIEGGWSFADEPSRGFWKDGVETLAPELDLSQLEHHWMALAEAETGGDFGCGRNTCNETILNRAQVSGNFEPNQLAAFSDWLWQRGRLLQFFDLVKDLALRERILDSITEVIGFLRLREHCEYCDRTVVLRDPTASNSVDPTAQPTHSVPASPSLVDSAAPVPDAEDPTSELDAQSEYDVELGLSPPSPPVKMGDTRYTNRSSPSPCRGTKRQTSASSSMIPRPSKRVRRDVDAYFLASETDGGVDTPGAGPSNEVDETWVIGDLPRREGKRKREMRNLEEEQESNETAVAGPSSRIGPFKAIRKTLNKAKRRLQGRSLQT</sequence>
<evidence type="ECO:0000313" key="4">
    <source>
        <dbReference type="Proteomes" id="UP000076722"/>
    </source>
</evidence>
<dbReference type="AlphaFoldDB" id="A0A164XW94"/>
<keyword evidence="2" id="KW-0812">Transmembrane</keyword>
<feature type="region of interest" description="Disordered" evidence="1">
    <location>
        <begin position="376"/>
        <end position="468"/>
    </location>
</feature>
<keyword evidence="2" id="KW-1133">Transmembrane helix</keyword>
<keyword evidence="4" id="KW-1185">Reference proteome</keyword>
<gene>
    <name evidence="3" type="ORF">SISNIDRAFT_536960</name>
</gene>
<feature type="transmembrane region" description="Helical" evidence="2">
    <location>
        <begin position="20"/>
        <end position="46"/>
    </location>
</feature>
<keyword evidence="2" id="KW-0472">Membrane</keyword>
<evidence type="ECO:0000313" key="3">
    <source>
        <dbReference type="EMBL" id="KZS96349.1"/>
    </source>
</evidence>
<feature type="compositionally biased region" description="Polar residues" evidence="1">
    <location>
        <begin position="376"/>
        <end position="393"/>
    </location>
</feature>